<proteinExistence type="predicted"/>
<dbReference type="PANTHER" id="PTHR35304">
    <property type="entry name" value="OS05G0120300 PROTEIN-RELATED"/>
    <property type="match status" value="1"/>
</dbReference>
<protein>
    <submittedName>
        <fullName evidence="2">Uncharacterized protein</fullName>
    </submittedName>
</protein>
<reference evidence="2" key="1">
    <citation type="submission" date="2021-01" db="UniProtKB">
        <authorList>
            <consortium name="EnsemblPlants"/>
        </authorList>
    </citation>
    <scope>IDENTIFICATION</scope>
</reference>
<dbReference type="EnsemblPlants" id="Kaladp0577s0009.1.v1.1">
    <property type="protein sequence ID" value="Kaladp0577s0009.1.v1.1.CDS.1"/>
    <property type="gene ID" value="Kaladp0577s0009.v1.1"/>
</dbReference>
<organism evidence="2 3">
    <name type="scientific">Kalanchoe fedtschenkoi</name>
    <name type="common">Lavender scallops</name>
    <name type="synonym">South American air plant</name>
    <dbReference type="NCBI Taxonomy" id="63787"/>
    <lineage>
        <taxon>Eukaryota</taxon>
        <taxon>Viridiplantae</taxon>
        <taxon>Streptophyta</taxon>
        <taxon>Embryophyta</taxon>
        <taxon>Tracheophyta</taxon>
        <taxon>Spermatophyta</taxon>
        <taxon>Magnoliopsida</taxon>
        <taxon>eudicotyledons</taxon>
        <taxon>Gunneridae</taxon>
        <taxon>Pentapetalae</taxon>
        <taxon>Saxifragales</taxon>
        <taxon>Crassulaceae</taxon>
        <taxon>Kalanchoe</taxon>
    </lineage>
</organism>
<keyword evidence="3" id="KW-1185">Reference proteome</keyword>
<name>A0A7N0VC37_KALFE</name>
<dbReference type="Gramene" id="Kaladp0577s0009.1.v1.1">
    <property type="protein sequence ID" value="Kaladp0577s0009.1.v1.1.CDS.1"/>
    <property type="gene ID" value="Kaladp0577s0009.v1.1"/>
</dbReference>
<dbReference type="PANTHER" id="PTHR35304:SF1">
    <property type="entry name" value="OS05G0120300 PROTEIN"/>
    <property type="match status" value="1"/>
</dbReference>
<sequence length="138" mass="15858">MMNSHCISRCISDVQTPVRPTYRNLYRWPESDAEFMRSVSQNSNSSSQQSHYPRVVESLSCRQMYLRSYTFSRRKETVQEKITRKCFPNKAAAGTGTGRDHQRIKKRTRSRGDGKKQMLSCVAFLRRVLACGASSVVL</sequence>
<evidence type="ECO:0000313" key="2">
    <source>
        <dbReference type="EnsemblPlants" id="Kaladp0577s0009.1.v1.1.CDS.1"/>
    </source>
</evidence>
<feature type="region of interest" description="Disordered" evidence="1">
    <location>
        <begin position="89"/>
        <end position="112"/>
    </location>
</feature>
<evidence type="ECO:0000256" key="1">
    <source>
        <dbReference type="SAM" id="MobiDB-lite"/>
    </source>
</evidence>
<dbReference type="OMA" id="CINDVRI"/>
<dbReference type="AlphaFoldDB" id="A0A7N0VC37"/>
<accession>A0A7N0VC37</accession>
<dbReference type="Proteomes" id="UP000594263">
    <property type="component" value="Unplaced"/>
</dbReference>
<evidence type="ECO:0000313" key="3">
    <source>
        <dbReference type="Proteomes" id="UP000594263"/>
    </source>
</evidence>